<evidence type="ECO:0000313" key="2">
    <source>
        <dbReference type="EMBL" id="EEJ40467.1"/>
    </source>
</evidence>
<organism evidence="2 3">
    <name type="scientific">Limosilactobacillus vaginalis DSM 5837 = ATCC 49540</name>
    <dbReference type="NCBI Taxonomy" id="1423814"/>
    <lineage>
        <taxon>Bacteria</taxon>
        <taxon>Bacillati</taxon>
        <taxon>Bacillota</taxon>
        <taxon>Bacilli</taxon>
        <taxon>Lactobacillales</taxon>
        <taxon>Lactobacillaceae</taxon>
        <taxon>Limosilactobacillus</taxon>
    </lineage>
</organism>
<reference evidence="2 3" key="1">
    <citation type="submission" date="2009-01" db="EMBL/GenBank/DDBJ databases">
        <authorList>
            <person name="Qin X."/>
            <person name="Bachman B."/>
            <person name="Battles P."/>
            <person name="Bell A."/>
            <person name="Bess C."/>
            <person name="Bickham C."/>
            <person name="Chaboub L."/>
            <person name="Chen D."/>
            <person name="Coyle M."/>
            <person name="Deiros D.R."/>
            <person name="Dinh H."/>
            <person name="Forbes L."/>
            <person name="Fowler G."/>
            <person name="Francisco L."/>
            <person name="Fu Q."/>
            <person name="Gubbala S."/>
            <person name="Hale W."/>
            <person name="Han Y."/>
            <person name="Hemphill L."/>
            <person name="Highlander S.K."/>
            <person name="Hirani K."/>
            <person name="Hogues M."/>
            <person name="Jackson L."/>
            <person name="Jakkamsetti A."/>
            <person name="Javaid M."/>
            <person name="Jiang H."/>
            <person name="Korchina V."/>
            <person name="Kovar C."/>
            <person name="Lara F."/>
            <person name="Lee S."/>
            <person name="Mata R."/>
            <person name="Mathew T."/>
            <person name="Moen C."/>
            <person name="Morales K."/>
            <person name="Munidasa M."/>
            <person name="Nazareth L."/>
            <person name="Ngo R."/>
            <person name="Nguyen L."/>
            <person name="Okwuonu G."/>
            <person name="Ongeri F."/>
            <person name="Patil S."/>
            <person name="Petrosino J."/>
            <person name="Pham C."/>
            <person name="Pham P."/>
            <person name="Pu L.-L."/>
            <person name="Puazo M."/>
            <person name="Raj R."/>
            <person name="Reid J."/>
            <person name="Rouhana J."/>
            <person name="Saada N."/>
            <person name="Shang Y."/>
            <person name="Simmons D."/>
            <person name="Thornton R."/>
            <person name="Warren J."/>
            <person name="Weissenberger G."/>
            <person name="Zhang J."/>
            <person name="Zhang L."/>
            <person name="Zhou C."/>
            <person name="Zhu D."/>
            <person name="Muzny D."/>
            <person name="Worley K."/>
            <person name="Gibbs R."/>
        </authorList>
    </citation>
    <scope>NUCLEOTIDE SEQUENCE [LARGE SCALE GENOMIC DNA]</scope>
    <source>
        <strain evidence="2 3">ATCC 49540</strain>
    </source>
</reference>
<keyword evidence="1" id="KW-1133">Transmembrane helix</keyword>
<dbReference type="HOGENOM" id="CLU_3218013_0_0_9"/>
<sequence length="44" mass="5086">MLTKIGNKNFFMDDLLSNHYLYYNSLNFLKVFGGVAVQKRNISA</sequence>
<evidence type="ECO:0000256" key="1">
    <source>
        <dbReference type="SAM" id="Phobius"/>
    </source>
</evidence>
<dbReference type="STRING" id="1423814.HMPREF0549_1101"/>
<name>C2EUG5_9LACO</name>
<proteinExistence type="predicted"/>
<keyword evidence="1" id="KW-0472">Membrane</keyword>
<feature type="transmembrane region" description="Helical" evidence="1">
    <location>
        <begin position="20"/>
        <end position="37"/>
    </location>
</feature>
<dbReference type="Proteomes" id="UP000004483">
    <property type="component" value="Unassembled WGS sequence"/>
</dbReference>
<keyword evidence="1" id="KW-0812">Transmembrane</keyword>
<dbReference type="AlphaFoldDB" id="C2EUG5"/>
<comment type="caution">
    <text evidence="2">The sequence shown here is derived from an EMBL/GenBank/DDBJ whole genome shotgun (WGS) entry which is preliminary data.</text>
</comment>
<dbReference type="EMBL" id="ACGV01000129">
    <property type="protein sequence ID" value="EEJ40467.1"/>
    <property type="molecule type" value="Genomic_DNA"/>
</dbReference>
<gene>
    <name evidence="2" type="ORF">HMPREF0549_1101</name>
</gene>
<protein>
    <submittedName>
        <fullName evidence="2">Uncharacterized protein</fullName>
    </submittedName>
</protein>
<evidence type="ECO:0000313" key="3">
    <source>
        <dbReference type="Proteomes" id="UP000004483"/>
    </source>
</evidence>
<accession>C2EUG5</accession>